<evidence type="ECO:0000313" key="3">
    <source>
        <dbReference type="EMBL" id="KAH8499161.1"/>
    </source>
</evidence>
<dbReference type="EMBL" id="JACEGQ020000009">
    <property type="protein sequence ID" value="KAH8499161.1"/>
    <property type="molecule type" value="Genomic_DNA"/>
</dbReference>
<dbReference type="PANTHER" id="PTHR36735:SF1">
    <property type="entry name" value="TRANSMEMBRANE PROTEIN"/>
    <property type="match status" value="1"/>
</dbReference>
<evidence type="ECO:0000313" key="4">
    <source>
        <dbReference type="Proteomes" id="UP000807159"/>
    </source>
</evidence>
<proteinExistence type="predicted"/>
<evidence type="ECO:0000256" key="2">
    <source>
        <dbReference type="SAM" id="Phobius"/>
    </source>
</evidence>
<comment type="caution">
    <text evidence="3">The sequence shown here is derived from an EMBL/GenBank/DDBJ whole genome shotgun (WGS) entry which is preliminary data.</text>
</comment>
<feature type="transmembrane region" description="Helical" evidence="2">
    <location>
        <begin position="12"/>
        <end position="29"/>
    </location>
</feature>
<gene>
    <name evidence="3" type="ORF">H0E87_017902</name>
</gene>
<accession>A0A8T2Y254</accession>
<dbReference type="AlphaFoldDB" id="A0A8T2Y254"/>
<dbReference type="PANTHER" id="PTHR36735">
    <property type="entry name" value="TRANSMEMBRANE PROTEIN"/>
    <property type="match status" value="1"/>
</dbReference>
<keyword evidence="2" id="KW-1133">Transmembrane helix</keyword>
<keyword evidence="4" id="KW-1185">Reference proteome</keyword>
<reference evidence="3" key="1">
    <citation type="journal article" date="2021" name="J. Hered.">
        <title>Genome Assembly of Salicaceae Populus deltoides (Eastern Cottonwood) I-69 Based on Nanopore Sequencing and Hi-C Technologies.</title>
        <authorList>
            <person name="Bai S."/>
            <person name="Wu H."/>
            <person name="Zhang J."/>
            <person name="Pan Z."/>
            <person name="Zhao W."/>
            <person name="Li Z."/>
            <person name="Tong C."/>
        </authorList>
    </citation>
    <scope>NUCLEOTIDE SEQUENCE</scope>
    <source>
        <tissue evidence="3">Leaf</tissue>
    </source>
</reference>
<keyword evidence="2" id="KW-0472">Membrane</keyword>
<evidence type="ECO:0000256" key="1">
    <source>
        <dbReference type="SAM" id="MobiDB-lite"/>
    </source>
</evidence>
<dbReference type="Proteomes" id="UP000807159">
    <property type="component" value="Chromosome 9"/>
</dbReference>
<keyword evidence="2" id="KW-0812">Transmembrane</keyword>
<protein>
    <submittedName>
        <fullName evidence="3">Uncharacterized protein</fullName>
    </submittedName>
</protein>
<organism evidence="3 4">
    <name type="scientific">Populus deltoides</name>
    <name type="common">Eastern poplar</name>
    <name type="synonym">Eastern cottonwood</name>
    <dbReference type="NCBI Taxonomy" id="3696"/>
    <lineage>
        <taxon>Eukaryota</taxon>
        <taxon>Viridiplantae</taxon>
        <taxon>Streptophyta</taxon>
        <taxon>Embryophyta</taxon>
        <taxon>Tracheophyta</taxon>
        <taxon>Spermatophyta</taxon>
        <taxon>Magnoliopsida</taxon>
        <taxon>eudicotyledons</taxon>
        <taxon>Gunneridae</taxon>
        <taxon>Pentapetalae</taxon>
        <taxon>rosids</taxon>
        <taxon>fabids</taxon>
        <taxon>Malpighiales</taxon>
        <taxon>Salicaceae</taxon>
        <taxon>Saliceae</taxon>
        <taxon>Populus</taxon>
    </lineage>
</organism>
<sequence length="74" mass="8261">MMVEAALSLQSALSILIIEVICLGVTNLLQKRETKKLQKEQESKKEGGENRKVIEGSGPRGFEQKIDEDDETDD</sequence>
<feature type="region of interest" description="Disordered" evidence="1">
    <location>
        <begin position="35"/>
        <end position="74"/>
    </location>
</feature>
<feature type="compositionally biased region" description="Basic and acidic residues" evidence="1">
    <location>
        <begin position="35"/>
        <end position="54"/>
    </location>
</feature>
<name>A0A8T2Y254_POPDE</name>
<dbReference type="GO" id="GO:0009535">
    <property type="term" value="C:chloroplast thylakoid membrane"/>
    <property type="evidence" value="ECO:0007669"/>
    <property type="project" value="TreeGrafter"/>
</dbReference>